<organism evidence="1 2">
    <name type="scientific">Kitasatospora kifunensis</name>
    <name type="common">Streptomyces kifunensis</name>
    <dbReference type="NCBI Taxonomy" id="58351"/>
    <lineage>
        <taxon>Bacteria</taxon>
        <taxon>Bacillati</taxon>
        <taxon>Actinomycetota</taxon>
        <taxon>Actinomycetes</taxon>
        <taxon>Kitasatosporales</taxon>
        <taxon>Streptomycetaceae</taxon>
        <taxon>Kitasatospora</taxon>
    </lineage>
</organism>
<proteinExistence type="predicted"/>
<keyword evidence="2" id="KW-1185">Reference proteome</keyword>
<dbReference type="Proteomes" id="UP000540506">
    <property type="component" value="Unassembled WGS sequence"/>
</dbReference>
<reference evidence="1 2" key="1">
    <citation type="submission" date="2020-08" db="EMBL/GenBank/DDBJ databases">
        <title>Sequencing the genomes of 1000 actinobacteria strains.</title>
        <authorList>
            <person name="Klenk H.-P."/>
        </authorList>
    </citation>
    <scope>NUCLEOTIDE SEQUENCE [LARGE SCALE GENOMIC DNA]</scope>
    <source>
        <strain evidence="1 2">DSM 41654</strain>
    </source>
</reference>
<sequence length="85" mass="9356">MAPTPERVVNLEADRSVCDGLRFAFGWRPTPNGGPARARLTPGASDVQHQLRRVSTSRILAVFFDHGLFDHPGHDLSRPARTPTP</sequence>
<name>A0A7W7VXN3_KITKI</name>
<gene>
    <name evidence="1" type="ORF">FHR34_005121</name>
</gene>
<dbReference type="RefSeq" id="WP_184938915.1">
    <property type="nucleotide sequence ID" value="NZ_JACHJV010000001.1"/>
</dbReference>
<evidence type="ECO:0000313" key="1">
    <source>
        <dbReference type="EMBL" id="MBB4926128.1"/>
    </source>
</evidence>
<comment type="caution">
    <text evidence="1">The sequence shown here is derived from an EMBL/GenBank/DDBJ whole genome shotgun (WGS) entry which is preliminary data.</text>
</comment>
<dbReference type="AlphaFoldDB" id="A0A7W7VXN3"/>
<evidence type="ECO:0000313" key="2">
    <source>
        <dbReference type="Proteomes" id="UP000540506"/>
    </source>
</evidence>
<dbReference type="EMBL" id="JACHJV010000001">
    <property type="protein sequence ID" value="MBB4926128.1"/>
    <property type="molecule type" value="Genomic_DNA"/>
</dbReference>
<protein>
    <submittedName>
        <fullName evidence="1">Uncharacterized protein</fullName>
    </submittedName>
</protein>
<accession>A0A7W7VXN3</accession>